<dbReference type="InterPro" id="IPR002575">
    <property type="entry name" value="Aminoglycoside_PTrfase"/>
</dbReference>
<reference evidence="3" key="1">
    <citation type="journal article" date="2019" name="Int. J. Syst. Evol. Microbiol.">
        <title>The Global Catalogue of Microorganisms (GCM) 10K type strain sequencing project: providing services to taxonomists for standard genome sequencing and annotation.</title>
        <authorList>
            <consortium name="The Broad Institute Genomics Platform"/>
            <consortium name="The Broad Institute Genome Sequencing Center for Infectious Disease"/>
            <person name="Wu L."/>
            <person name="Ma J."/>
        </authorList>
    </citation>
    <scope>NUCLEOTIDE SEQUENCE [LARGE SCALE GENOMIC DNA]</scope>
    <source>
        <strain evidence="3">CGMCC 1.6960</strain>
    </source>
</reference>
<keyword evidence="3" id="KW-1185">Reference proteome</keyword>
<dbReference type="PANTHER" id="PTHR21310:SF42">
    <property type="entry name" value="BIFUNCTIONAL AAC_APH"/>
    <property type="match status" value="1"/>
</dbReference>
<protein>
    <submittedName>
        <fullName evidence="2">Aminoglycoside phosphotransferase</fullName>
    </submittedName>
</protein>
<dbReference type="InterPro" id="IPR051678">
    <property type="entry name" value="AGP_Transferase"/>
</dbReference>
<evidence type="ECO:0000259" key="1">
    <source>
        <dbReference type="Pfam" id="PF01636"/>
    </source>
</evidence>
<sequence>MRAPTIDAALVRALVAEQLPAWAHLPVWPVDVDGWDNRSFRLGDAMGVRLPSAEGYVPQVEKEVRWLPHLASALPWPVPEVLAVGRPGRGYPWPWTVRRWIEGEAADGTRPPSLELVADIARLLRDLRAVDPVGPEPGPHSAGRGAPLAQWDDEVERAIRASADRLDAGAARAAWADARAAAPADRARWLHGDVAPGNLLVREGRLAAPIDFGQTAVGDPACDLALAWQWCDAGGRAALRDALDADDDEWRRGAGWALWKAVITLDEPDREDAAIRTLHQLGIDARPERAPGGGQAIR</sequence>
<dbReference type="Gene3D" id="3.90.1200.10">
    <property type="match status" value="1"/>
</dbReference>
<gene>
    <name evidence="2" type="ORF">GCM10010968_10710</name>
</gene>
<dbReference type="Proteomes" id="UP000626982">
    <property type="component" value="Unassembled WGS sequence"/>
</dbReference>
<evidence type="ECO:0000313" key="3">
    <source>
        <dbReference type="Proteomes" id="UP000626982"/>
    </source>
</evidence>
<dbReference type="PANTHER" id="PTHR21310">
    <property type="entry name" value="AMINOGLYCOSIDE PHOSPHOTRANSFERASE-RELATED-RELATED"/>
    <property type="match status" value="1"/>
</dbReference>
<proteinExistence type="predicted"/>
<evidence type="ECO:0000313" key="2">
    <source>
        <dbReference type="EMBL" id="GGN81693.1"/>
    </source>
</evidence>
<organism evidence="2 3">
    <name type="scientific">Agrococcus terreus</name>
    <dbReference type="NCBI Taxonomy" id="574649"/>
    <lineage>
        <taxon>Bacteria</taxon>
        <taxon>Bacillati</taxon>
        <taxon>Actinomycetota</taxon>
        <taxon>Actinomycetes</taxon>
        <taxon>Micrococcales</taxon>
        <taxon>Microbacteriaceae</taxon>
        <taxon>Agrococcus</taxon>
    </lineage>
</organism>
<feature type="domain" description="Aminoglycoside phosphotransferase" evidence="1">
    <location>
        <begin position="33"/>
        <end position="256"/>
    </location>
</feature>
<accession>A0ABQ2KF70</accession>
<dbReference type="RefSeq" id="WP_188716825.1">
    <property type="nucleotide sequence ID" value="NZ_BAABBD010000002.1"/>
</dbReference>
<dbReference type="InterPro" id="IPR011009">
    <property type="entry name" value="Kinase-like_dom_sf"/>
</dbReference>
<dbReference type="Gene3D" id="3.30.200.20">
    <property type="entry name" value="Phosphorylase Kinase, domain 1"/>
    <property type="match status" value="1"/>
</dbReference>
<dbReference type="Pfam" id="PF01636">
    <property type="entry name" value="APH"/>
    <property type="match status" value="1"/>
</dbReference>
<name>A0ABQ2KF70_9MICO</name>
<dbReference type="SUPFAM" id="SSF56112">
    <property type="entry name" value="Protein kinase-like (PK-like)"/>
    <property type="match status" value="1"/>
</dbReference>
<dbReference type="EMBL" id="BMLM01000001">
    <property type="protein sequence ID" value="GGN81693.1"/>
    <property type="molecule type" value="Genomic_DNA"/>
</dbReference>
<comment type="caution">
    <text evidence="2">The sequence shown here is derived from an EMBL/GenBank/DDBJ whole genome shotgun (WGS) entry which is preliminary data.</text>
</comment>